<dbReference type="Pfam" id="PF08668">
    <property type="entry name" value="HDOD"/>
    <property type="match status" value="1"/>
</dbReference>
<evidence type="ECO:0000313" key="3">
    <source>
        <dbReference type="Proteomes" id="UP000199256"/>
    </source>
</evidence>
<accession>A0A1H7JY12</accession>
<organism evidence="2 3">
    <name type="scientific">Ectothiorhodospira marina</name>
    <dbReference type="NCBI Taxonomy" id="1396821"/>
    <lineage>
        <taxon>Bacteria</taxon>
        <taxon>Pseudomonadati</taxon>
        <taxon>Pseudomonadota</taxon>
        <taxon>Gammaproteobacteria</taxon>
        <taxon>Chromatiales</taxon>
        <taxon>Ectothiorhodospiraceae</taxon>
        <taxon>Ectothiorhodospira</taxon>
    </lineage>
</organism>
<name>A0A1H7JY12_9GAMM</name>
<dbReference type="STRING" id="1396821.SAMN05444515_10573"/>
<proteinExistence type="predicted"/>
<sequence length="311" mass="33438">MTLMGGRVFPADGEPAAKANVYSPGMPERLDTKAGRIRRLQDLPPLPQVADSLLRELAAGDTPIRQLADLISTEPALTARVVGVANTAYFGGARQVFSVEAAISRLGLNMVRGLALGLLINGHLSPHRCRSLDLDRYWFVSMVGGRLARELARHVESGGLNAEQAYLAALLRQLGVIVLCDLEPEGMEQVLAGGRQADARVMGARTQQHLGLDHHMAGLILAERWHLPTEAAKAMRHYAEPDYHGDHARLVGLVGVCDVLAEALFDQVEICPAGAALGRLDLPVAAIDKAVEACREQREAMLAASRQMSAS</sequence>
<dbReference type="SUPFAM" id="SSF109604">
    <property type="entry name" value="HD-domain/PDEase-like"/>
    <property type="match status" value="1"/>
</dbReference>
<gene>
    <name evidence="2" type="ORF">SAMN05444515_10573</name>
</gene>
<feature type="domain" description="HDOD" evidence="1">
    <location>
        <begin position="43"/>
        <end position="241"/>
    </location>
</feature>
<dbReference type="AlphaFoldDB" id="A0A1H7JY12"/>
<evidence type="ECO:0000313" key="2">
    <source>
        <dbReference type="EMBL" id="SEK79581.1"/>
    </source>
</evidence>
<dbReference type="PANTHER" id="PTHR33525:SF4">
    <property type="entry name" value="CYCLIC DI-GMP PHOSPHODIESTERASE CDGJ"/>
    <property type="match status" value="1"/>
</dbReference>
<dbReference type="EMBL" id="FOAA01000005">
    <property type="protein sequence ID" value="SEK79581.1"/>
    <property type="molecule type" value="Genomic_DNA"/>
</dbReference>
<dbReference type="InterPro" id="IPR052340">
    <property type="entry name" value="RNase_Y/CdgJ"/>
</dbReference>
<evidence type="ECO:0000259" key="1">
    <source>
        <dbReference type="PROSITE" id="PS51833"/>
    </source>
</evidence>
<dbReference type="Gene3D" id="1.10.3210.10">
    <property type="entry name" value="Hypothetical protein af1432"/>
    <property type="match status" value="1"/>
</dbReference>
<dbReference type="InterPro" id="IPR013976">
    <property type="entry name" value="HDOD"/>
</dbReference>
<reference evidence="3" key="1">
    <citation type="submission" date="2016-10" db="EMBL/GenBank/DDBJ databases">
        <authorList>
            <person name="Varghese N."/>
            <person name="Submissions S."/>
        </authorList>
    </citation>
    <scope>NUCLEOTIDE SEQUENCE [LARGE SCALE GENOMIC DNA]</scope>
    <source>
        <strain evidence="3">DSM 241</strain>
    </source>
</reference>
<keyword evidence="3" id="KW-1185">Reference proteome</keyword>
<dbReference type="PROSITE" id="PS51833">
    <property type="entry name" value="HDOD"/>
    <property type="match status" value="1"/>
</dbReference>
<dbReference type="Proteomes" id="UP000199256">
    <property type="component" value="Unassembled WGS sequence"/>
</dbReference>
<protein>
    <submittedName>
        <fullName evidence="2">HD-like signal output (HDOD) domain, no enzymatic activity</fullName>
    </submittedName>
</protein>
<dbReference type="PANTHER" id="PTHR33525">
    <property type="match status" value="1"/>
</dbReference>
<dbReference type="OrthoDB" id="9770715at2"/>